<dbReference type="Proteomes" id="UP000554965">
    <property type="component" value="Unassembled WGS sequence"/>
</dbReference>
<comment type="subcellular location">
    <subcellularLocation>
        <location evidence="1">Membrane</location>
    </subcellularLocation>
</comment>
<dbReference type="GO" id="GO:0008081">
    <property type="term" value="F:phosphoric diester hydrolase activity"/>
    <property type="evidence" value="ECO:0007669"/>
    <property type="project" value="InterPro"/>
</dbReference>
<dbReference type="SUPFAM" id="SSF51695">
    <property type="entry name" value="PLC-like phosphodiesterases"/>
    <property type="match status" value="1"/>
</dbReference>
<dbReference type="GO" id="GO:0006629">
    <property type="term" value="P:lipid metabolic process"/>
    <property type="evidence" value="ECO:0007669"/>
    <property type="project" value="InterPro"/>
</dbReference>
<dbReference type="EMBL" id="OCTY01000002">
    <property type="protein sequence ID" value="SOJ55782.1"/>
    <property type="molecule type" value="Genomic_DNA"/>
</dbReference>
<evidence type="ECO:0000256" key="1">
    <source>
        <dbReference type="ARBA" id="ARBA00004370"/>
    </source>
</evidence>
<evidence type="ECO:0000256" key="2">
    <source>
        <dbReference type="ARBA" id="ARBA00022692"/>
    </source>
</evidence>
<dbReference type="InterPro" id="IPR051008">
    <property type="entry name" value="Telomere_Capping_Maintenance"/>
</dbReference>
<comment type="caution">
    <text evidence="5">The sequence shown here is derived from an EMBL/GenBank/DDBJ whole genome shotgun (WGS) entry which is preliminary data.</text>
</comment>
<dbReference type="SUPFAM" id="SSF56436">
    <property type="entry name" value="C-type lectin-like"/>
    <property type="match status" value="1"/>
</dbReference>
<sequence length="549" mass="59144">MSSGEVNRRFFVAQFSTWDVGGRRSGMQLSVAALRKDISARLSRIQYVTATLRQHLSIHACGHANLARMPRARWLQSAVVVSVFAVVITPATPTAADTSPTAPCDAISPIAIPCVALGKGADAIAAECRRAGIPDTSCTIPLAHRVTQAARDAYLRSWVHRTAQFQYRLGNPLPLRATQWLGTHNSFNSVAESLTVSHVDSNQQLTLTQQLDIDVRSIELDLHYIRRLERLGAQDVTVCHGLGPDKANLGCTTEPTLAKVLSEVATWLNAPDHTDEVILLYLEDQLKDPAAYASVVASLEAGLRRPDGESLIYRPEQTRRAANGCVPVPLDASRDDIRTSNAQVILVSNCVPGWAGDVFDWNNLEVESGSTPNYQPYPACDATYGNAVYASKLVRYYEDSTLFGALSTPLRPPANPAALTPPKVQAMTDCGVNLFGFDQLLPEDGRIQASLWSWAPDEPRAGAGTCTLQGADGRWIAAQCTDAHPAACQSPTGTWTVTPSVPFTGASSACAAAGSNFTLPRTGDQNARLRAVAETAGGVWVRYTTRPEQ</sequence>
<organism evidence="5 6">
    <name type="scientific">Mycobacterium simulans</name>
    <dbReference type="NCBI Taxonomy" id="627089"/>
    <lineage>
        <taxon>Bacteria</taxon>
        <taxon>Bacillati</taxon>
        <taxon>Actinomycetota</taxon>
        <taxon>Actinomycetes</taxon>
        <taxon>Mycobacteriales</taxon>
        <taxon>Mycobacteriaceae</taxon>
        <taxon>Mycobacterium</taxon>
    </lineage>
</organism>
<evidence type="ECO:0008006" key="7">
    <source>
        <dbReference type="Google" id="ProtNLM"/>
    </source>
</evidence>
<proteinExistence type="predicted"/>
<keyword evidence="4" id="KW-0472">Membrane</keyword>
<reference evidence="5 6" key="1">
    <citation type="submission" date="2017-10" db="EMBL/GenBank/DDBJ databases">
        <authorList>
            <consortium name="Urmite Genomes"/>
        </authorList>
    </citation>
    <scope>NUCLEOTIDE SEQUENCE [LARGE SCALE GENOMIC DNA]</scope>
    <source>
        <strain evidence="5 6">FB-527</strain>
    </source>
</reference>
<dbReference type="PROSITE" id="PS50007">
    <property type="entry name" value="PIPLC_X_DOMAIN"/>
    <property type="match status" value="1"/>
</dbReference>
<dbReference type="AlphaFoldDB" id="A0A7Z7IN91"/>
<dbReference type="Pfam" id="PF26178">
    <property type="entry name" value="PI-PLC_cat"/>
    <property type="match status" value="1"/>
</dbReference>
<evidence type="ECO:0000256" key="4">
    <source>
        <dbReference type="ARBA" id="ARBA00023136"/>
    </source>
</evidence>
<evidence type="ECO:0000313" key="5">
    <source>
        <dbReference type="EMBL" id="SOJ55782.1"/>
    </source>
</evidence>
<gene>
    <name evidence="5" type="ORF">MSIMFB_03261</name>
</gene>
<protein>
    <recommendedName>
        <fullName evidence="7">C-type lectin domain-containing protein</fullName>
    </recommendedName>
</protein>
<evidence type="ECO:0000256" key="3">
    <source>
        <dbReference type="ARBA" id="ARBA00022989"/>
    </source>
</evidence>
<keyword evidence="2" id="KW-0812">Transmembrane</keyword>
<keyword evidence="6" id="KW-1185">Reference proteome</keyword>
<name>A0A7Z7IN91_9MYCO</name>
<dbReference type="PANTHER" id="PTHR35518:SF2">
    <property type="entry name" value="MAINTENANCE OF TELOMERE CAPPING PROTEIN 6"/>
    <property type="match status" value="1"/>
</dbReference>
<keyword evidence="3" id="KW-1133">Transmembrane helix</keyword>
<accession>A0A7Z7IN91</accession>
<dbReference type="InterPro" id="IPR017946">
    <property type="entry name" value="PLC-like_Pdiesterase_TIM-brl"/>
</dbReference>
<dbReference type="Gene3D" id="3.20.20.190">
    <property type="entry name" value="Phosphatidylinositol (PI) phosphodiesterase"/>
    <property type="match status" value="1"/>
</dbReference>
<dbReference type="InterPro" id="IPR016187">
    <property type="entry name" value="CTDL_fold"/>
</dbReference>
<evidence type="ECO:0000313" key="6">
    <source>
        <dbReference type="Proteomes" id="UP000554965"/>
    </source>
</evidence>
<dbReference type="GO" id="GO:0016020">
    <property type="term" value="C:membrane"/>
    <property type="evidence" value="ECO:0007669"/>
    <property type="project" value="UniProtKB-SubCell"/>
</dbReference>
<dbReference type="PANTHER" id="PTHR35518">
    <property type="entry name" value="MAINTENANCE OF TELOMOERE CAPPING"/>
    <property type="match status" value="1"/>
</dbReference>